<evidence type="ECO:0000259" key="5">
    <source>
        <dbReference type="PROSITE" id="PS51935"/>
    </source>
</evidence>
<evidence type="ECO:0000256" key="2">
    <source>
        <dbReference type="ARBA" id="ARBA00022670"/>
    </source>
</evidence>
<accession>A0A7G9G4B1</accession>
<proteinExistence type="inferred from homology"/>
<comment type="similarity">
    <text evidence="1">Belongs to the peptidase C40 family.</text>
</comment>
<dbReference type="InterPro" id="IPR038765">
    <property type="entry name" value="Papain-like_cys_pep_sf"/>
</dbReference>
<evidence type="ECO:0000256" key="3">
    <source>
        <dbReference type="ARBA" id="ARBA00022801"/>
    </source>
</evidence>
<name>A0A7G9G4B1_9FIRM</name>
<keyword evidence="7" id="KW-1185">Reference proteome</keyword>
<gene>
    <name evidence="6" type="ORF">H9Q78_00240</name>
</gene>
<keyword evidence="4" id="KW-0788">Thiol protease</keyword>
<sequence>MWSNCGIVKIPVLKMKEHPLDEAQTVDEALYGMEIFIRERAPKGWVSIETDYGYQGYVKAEGLELHEWTVRRWQRFRRLVVDVPFSDVFEVPGFKNPYFLSLPKGSQVAATENPGQAGWNQIRLVDGRGAYMRKSHLRPLLESHYSLKKEEDVLRESLVRTALTYLHTPYRWGGKTPQGIDCSGLCSMVYLLHGISIYRDAKLKEGYPVREIPVCAVKPGDLLYFPGHMALYIGGLQYIHSTGRMGDDGVVISSLNHTAENYRDDLAGNVTAAGTIF</sequence>
<evidence type="ECO:0000313" key="7">
    <source>
        <dbReference type="Proteomes" id="UP000515823"/>
    </source>
</evidence>
<dbReference type="Gene3D" id="2.30.30.40">
    <property type="entry name" value="SH3 Domains"/>
    <property type="match status" value="2"/>
</dbReference>
<dbReference type="GO" id="GO:0008234">
    <property type="term" value="F:cysteine-type peptidase activity"/>
    <property type="evidence" value="ECO:0007669"/>
    <property type="project" value="UniProtKB-KW"/>
</dbReference>
<dbReference type="SUPFAM" id="SSF54001">
    <property type="entry name" value="Cysteine proteinases"/>
    <property type="match status" value="1"/>
</dbReference>
<organism evidence="6 7">
    <name type="scientific">Qiania dongpingensis</name>
    <dbReference type="NCBI Taxonomy" id="2763669"/>
    <lineage>
        <taxon>Bacteria</taxon>
        <taxon>Bacillati</taxon>
        <taxon>Bacillota</taxon>
        <taxon>Clostridia</taxon>
        <taxon>Lachnospirales</taxon>
        <taxon>Lachnospiraceae</taxon>
        <taxon>Qiania</taxon>
    </lineage>
</organism>
<dbReference type="Proteomes" id="UP000515823">
    <property type="component" value="Chromosome"/>
</dbReference>
<dbReference type="PANTHER" id="PTHR47053:SF1">
    <property type="entry name" value="MUREIN DD-ENDOPEPTIDASE MEPH-RELATED"/>
    <property type="match status" value="1"/>
</dbReference>
<evidence type="ECO:0000256" key="1">
    <source>
        <dbReference type="ARBA" id="ARBA00007074"/>
    </source>
</evidence>
<dbReference type="PROSITE" id="PS51935">
    <property type="entry name" value="NLPC_P60"/>
    <property type="match status" value="1"/>
</dbReference>
<feature type="domain" description="NlpC/P60" evidence="5">
    <location>
        <begin position="152"/>
        <end position="273"/>
    </location>
</feature>
<dbReference type="InterPro" id="IPR000064">
    <property type="entry name" value="NLP_P60_dom"/>
</dbReference>
<protein>
    <submittedName>
        <fullName evidence="6">C40 family peptidase</fullName>
    </submittedName>
</protein>
<reference evidence="6 7" key="1">
    <citation type="submission" date="2020-08" db="EMBL/GenBank/DDBJ databases">
        <authorList>
            <person name="Liu C."/>
            <person name="Sun Q."/>
        </authorList>
    </citation>
    <scope>NUCLEOTIDE SEQUENCE [LARGE SCALE GENOMIC DNA]</scope>
    <source>
        <strain evidence="6 7">NSJ-38</strain>
    </source>
</reference>
<evidence type="ECO:0000256" key="4">
    <source>
        <dbReference type="ARBA" id="ARBA00022807"/>
    </source>
</evidence>
<evidence type="ECO:0000313" key="6">
    <source>
        <dbReference type="EMBL" id="QNM05643.1"/>
    </source>
</evidence>
<dbReference type="Pfam" id="PF00877">
    <property type="entry name" value="NLPC_P60"/>
    <property type="match status" value="1"/>
</dbReference>
<keyword evidence="3" id="KW-0378">Hydrolase</keyword>
<dbReference type="Gene3D" id="3.90.1720.10">
    <property type="entry name" value="endopeptidase domain like (from Nostoc punctiforme)"/>
    <property type="match status" value="1"/>
</dbReference>
<dbReference type="KEGG" id="qdo:H9Q78_00240"/>
<dbReference type="EMBL" id="CP060634">
    <property type="protein sequence ID" value="QNM05643.1"/>
    <property type="molecule type" value="Genomic_DNA"/>
</dbReference>
<dbReference type="AlphaFoldDB" id="A0A7G9G4B1"/>
<keyword evidence="2" id="KW-0645">Protease</keyword>
<dbReference type="InterPro" id="IPR051202">
    <property type="entry name" value="Peptidase_C40"/>
</dbReference>
<dbReference type="RefSeq" id="WP_249302820.1">
    <property type="nucleotide sequence ID" value="NZ_CP060634.1"/>
</dbReference>
<dbReference type="GO" id="GO:0006508">
    <property type="term" value="P:proteolysis"/>
    <property type="evidence" value="ECO:0007669"/>
    <property type="project" value="UniProtKB-KW"/>
</dbReference>
<dbReference type="PANTHER" id="PTHR47053">
    <property type="entry name" value="MUREIN DD-ENDOPEPTIDASE MEPH-RELATED"/>
    <property type="match status" value="1"/>
</dbReference>